<comment type="similarity">
    <text evidence="1">Belongs to the N(4)/N(6)-methyltransferase family.</text>
</comment>
<reference evidence="4 5" key="1">
    <citation type="submission" date="2020-08" db="EMBL/GenBank/DDBJ databases">
        <title>Genomic Encyclopedia of Type Strains, Phase IV (KMG-IV): sequencing the most valuable type-strain genomes for metagenomic binning, comparative biology and taxonomic classification.</title>
        <authorList>
            <person name="Goeker M."/>
        </authorList>
    </citation>
    <scope>NUCLEOTIDE SEQUENCE [LARGE SCALE GENOMIC DNA]</scope>
    <source>
        <strain evidence="4 5">DSM 17976</strain>
    </source>
</reference>
<sequence>MPKTVDVPVELREFNRIFETIAYRFGWSEVFTDFLDYSVACFLDTGDVIVAERLQKKYQNHYNNFRELFKAWIMAQGTMVKHEKDWYDGLGAFYEVISSSGKASALGQFFTPAPLVDMMVELNQCEIGAGKRMLEPACGSGRMAIAFHAHYPGNYIYASDIDWICAKMTALNMVIHGCEGQVVCMDALHPDDWRFGYVVNPWIRSVGGVPHLVRIEKEQCKQWRHWQHEKAIIQARKQAETERKKEEQKTPIVREEPRVGKHGQLSFF</sequence>
<keyword evidence="5" id="KW-1185">Reference proteome</keyword>
<evidence type="ECO:0000256" key="2">
    <source>
        <dbReference type="SAM" id="MobiDB-lite"/>
    </source>
</evidence>
<dbReference type="EC" id="2.1.1.72" evidence="4"/>
<dbReference type="GO" id="GO:0003677">
    <property type="term" value="F:DNA binding"/>
    <property type="evidence" value="ECO:0007669"/>
    <property type="project" value="InterPro"/>
</dbReference>
<evidence type="ECO:0000313" key="4">
    <source>
        <dbReference type="EMBL" id="MBB3842207.1"/>
    </source>
</evidence>
<dbReference type="GO" id="GO:0009007">
    <property type="term" value="F:site-specific DNA-methyltransferase (adenine-specific) activity"/>
    <property type="evidence" value="ECO:0007669"/>
    <property type="project" value="UniProtKB-EC"/>
</dbReference>
<feature type="compositionally biased region" description="Basic and acidic residues" evidence="2">
    <location>
        <begin position="238"/>
        <end position="259"/>
    </location>
</feature>
<dbReference type="Gene3D" id="3.40.50.150">
    <property type="entry name" value="Vaccinia Virus protein VP39"/>
    <property type="match status" value="1"/>
</dbReference>
<protein>
    <submittedName>
        <fullName evidence="4">Type I restriction enzyme M protein</fullName>
        <ecNumber evidence="4">2.1.1.72</ecNumber>
    </submittedName>
</protein>
<evidence type="ECO:0000256" key="1">
    <source>
        <dbReference type="ARBA" id="ARBA00006594"/>
    </source>
</evidence>
<comment type="caution">
    <text evidence="4">The sequence shown here is derived from an EMBL/GenBank/DDBJ whole genome shotgun (WGS) entry which is preliminary data.</text>
</comment>
<dbReference type="CDD" id="cd02440">
    <property type="entry name" value="AdoMet_MTases"/>
    <property type="match status" value="1"/>
</dbReference>
<dbReference type="Pfam" id="PF02384">
    <property type="entry name" value="N6_Mtase"/>
    <property type="match status" value="1"/>
</dbReference>
<feature type="domain" description="DNA methylase adenine-specific" evidence="3">
    <location>
        <begin position="88"/>
        <end position="194"/>
    </location>
</feature>
<name>A0A7W6EU48_9BACT</name>
<dbReference type="SUPFAM" id="SSF53335">
    <property type="entry name" value="S-adenosyl-L-methionine-dependent methyltransferases"/>
    <property type="match status" value="1"/>
</dbReference>
<organism evidence="4 5">
    <name type="scientific">Runella defluvii</name>
    <dbReference type="NCBI Taxonomy" id="370973"/>
    <lineage>
        <taxon>Bacteria</taxon>
        <taxon>Pseudomonadati</taxon>
        <taxon>Bacteroidota</taxon>
        <taxon>Cytophagia</taxon>
        <taxon>Cytophagales</taxon>
        <taxon>Spirosomataceae</taxon>
        <taxon>Runella</taxon>
    </lineage>
</organism>
<dbReference type="PANTHER" id="PTHR42998:SF1">
    <property type="entry name" value="TYPE I RESTRICTION ENZYME HINDI METHYLASE SUBUNIT"/>
    <property type="match status" value="1"/>
</dbReference>
<dbReference type="PANTHER" id="PTHR42998">
    <property type="entry name" value="TYPE I RESTRICTION ENZYME HINDVIIP M PROTEIN-RELATED"/>
    <property type="match status" value="1"/>
</dbReference>
<dbReference type="AlphaFoldDB" id="A0A7W6EU48"/>
<dbReference type="GO" id="GO:0008170">
    <property type="term" value="F:N-methyltransferase activity"/>
    <property type="evidence" value="ECO:0007669"/>
    <property type="project" value="InterPro"/>
</dbReference>
<proteinExistence type="inferred from homology"/>
<dbReference type="PRINTS" id="PR00507">
    <property type="entry name" value="N12N6MTFRASE"/>
</dbReference>
<evidence type="ECO:0000313" key="5">
    <source>
        <dbReference type="Proteomes" id="UP000541352"/>
    </source>
</evidence>
<dbReference type="RefSeq" id="WP_183980415.1">
    <property type="nucleotide sequence ID" value="NZ_JACIBY010000029.1"/>
</dbReference>
<gene>
    <name evidence="4" type="ORF">FHS57_006238</name>
</gene>
<dbReference type="EMBL" id="JACIBY010000029">
    <property type="protein sequence ID" value="MBB3842207.1"/>
    <property type="molecule type" value="Genomic_DNA"/>
</dbReference>
<dbReference type="GO" id="GO:0032259">
    <property type="term" value="P:methylation"/>
    <property type="evidence" value="ECO:0007669"/>
    <property type="project" value="UniProtKB-KW"/>
</dbReference>
<feature type="region of interest" description="Disordered" evidence="2">
    <location>
        <begin position="238"/>
        <end position="268"/>
    </location>
</feature>
<keyword evidence="4" id="KW-0808">Transferase</keyword>
<accession>A0A7W6EU48</accession>
<dbReference type="InterPro" id="IPR003356">
    <property type="entry name" value="DNA_methylase_A-5"/>
</dbReference>
<keyword evidence="4" id="KW-0489">Methyltransferase</keyword>
<evidence type="ECO:0000259" key="3">
    <source>
        <dbReference type="Pfam" id="PF02384"/>
    </source>
</evidence>
<dbReference type="Proteomes" id="UP000541352">
    <property type="component" value="Unassembled WGS sequence"/>
</dbReference>
<dbReference type="InterPro" id="IPR029063">
    <property type="entry name" value="SAM-dependent_MTases_sf"/>
</dbReference>
<dbReference type="InterPro" id="IPR052916">
    <property type="entry name" value="Type-I_RE_MTase_Subunit"/>
</dbReference>